<sequence>MPFQSICRITLCFLLPLPSVFLLAGSGSVLSGRPFIIIWNAPTSPCLSKFGVQLDVENFNITINQNHTFLGNKVVIFYSTHLGYYPYYDQVGFPVNGGLPQNASVEKHLMKVMKDVKAVMFPEDFNGVAVVDWENWRPLWNRNWNGMVQYRLRSMKRVYRKHPTWSYIKLTRLAKTEFENAAQSFMRRTLEMGRKLRPRGLWGFYGYPYCYNYGFSNHMSEYTGECLEAEVRRNDLLAWLWKASSALYPDIYLDRVLKMSEKVGKFVKHRVEEGLRISKQVHERELPVLPYARIVYKYSMDFLTQEDLVQTIGQSAALGAAGVILWGNGDYSASKESCLAVKSYLHDVLGKYTKNVTSASFLCSQNQCSGKGRCVRNDSSSQTYLHLDPEIFTITGEPQDNGFRLEGASPNGNATQTWPHFRCQCYRGWEGEQCTKKQRRRRLFSKIDSPQ</sequence>
<keyword evidence="11" id="KW-0458">Lysosome</keyword>
<dbReference type="InterPro" id="IPR017853">
    <property type="entry name" value="GH"/>
</dbReference>
<accession>A0A8C5PHA7</accession>
<evidence type="ECO:0000256" key="1">
    <source>
        <dbReference type="ARBA" id="ARBA00000251"/>
    </source>
</evidence>
<dbReference type="Pfam" id="PF01630">
    <property type="entry name" value="Glyco_hydro_56"/>
    <property type="match status" value="1"/>
</dbReference>
<dbReference type="GeneTree" id="ENSGT01020000230364"/>
<dbReference type="Gene3D" id="3.20.20.70">
    <property type="entry name" value="Aldolase class I"/>
    <property type="match status" value="1"/>
</dbReference>
<feature type="glycosylation site" description="N-linked (GlcNAc...) asparagine" evidence="15">
    <location>
        <position position="355"/>
    </location>
</feature>
<evidence type="ECO:0000256" key="9">
    <source>
        <dbReference type="ARBA" id="ARBA00023157"/>
    </source>
</evidence>
<comment type="subcellular location">
    <subcellularLocation>
        <location evidence="2">Lysosome</location>
    </subcellularLocation>
    <subcellularLocation>
        <location evidence="3">Secreted</location>
    </subcellularLocation>
</comment>
<evidence type="ECO:0000256" key="15">
    <source>
        <dbReference type="PIRSR" id="PIRSR038193-2"/>
    </source>
</evidence>
<feature type="disulfide bond" evidence="16">
    <location>
        <begin position="425"/>
        <end position="434"/>
    </location>
</feature>
<keyword evidence="10" id="KW-0325">Glycoprotein</keyword>
<name>A0A8C5PHA7_9ANUR</name>
<evidence type="ECO:0000256" key="12">
    <source>
        <dbReference type="ARBA" id="ARBA00023295"/>
    </source>
</evidence>
<dbReference type="InterPro" id="IPR018155">
    <property type="entry name" value="Hyaluronidase"/>
</dbReference>
<evidence type="ECO:0000256" key="3">
    <source>
        <dbReference type="ARBA" id="ARBA00004613"/>
    </source>
</evidence>
<dbReference type="PRINTS" id="PR00846">
    <property type="entry name" value="GLHYDRLASE56"/>
</dbReference>
<dbReference type="GO" id="GO:0005764">
    <property type="term" value="C:lysosome"/>
    <property type="evidence" value="ECO:0007669"/>
    <property type="project" value="UniProtKB-SubCell"/>
</dbReference>
<evidence type="ECO:0000256" key="13">
    <source>
        <dbReference type="PIRNR" id="PIRNR038193"/>
    </source>
</evidence>
<feature type="disulfide bond" evidence="16">
    <location>
        <begin position="368"/>
        <end position="423"/>
    </location>
</feature>
<keyword evidence="12 17" id="KW-0326">Glycosidase</keyword>
<evidence type="ECO:0000256" key="17">
    <source>
        <dbReference type="RuleBase" id="RU610713"/>
    </source>
</evidence>
<dbReference type="SUPFAM" id="SSF51445">
    <property type="entry name" value="(Trans)glycosidases"/>
    <property type="match status" value="1"/>
</dbReference>
<evidence type="ECO:0000256" key="10">
    <source>
        <dbReference type="ARBA" id="ARBA00023180"/>
    </source>
</evidence>
<comment type="catalytic activity">
    <reaction evidence="1 17">
        <text>Random hydrolysis of (1-&gt;4)-linkages between N-acetyl-beta-D-glucosamine and D-glucuronate residues in hyaluronate.</text>
        <dbReference type="EC" id="3.2.1.35"/>
    </reaction>
</comment>
<evidence type="ECO:0000313" key="21">
    <source>
        <dbReference type="Proteomes" id="UP000694569"/>
    </source>
</evidence>
<evidence type="ECO:0000256" key="16">
    <source>
        <dbReference type="PIRSR" id="PIRSR038193-3"/>
    </source>
</evidence>
<feature type="chain" id="PRO_5034483538" description="Hyaluronidase" evidence="18">
    <location>
        <begin position="32"/>
        <end position="451"/>
    </location>
</feature>
<evidence type="ECO:0000256" key="11">
    <source>
        <dbReference type="ARBA" id="ARBA00023228"/>
    </source>
</evidence>
<dbReference type="Ensembl" id="ENSLLET00000023668.1">
    <property type="protein sequence ID" value="ENSLLEP00000022794.1"/>
    <property type="gene ID" value="ENSLLEG00000014462.1"/>
</dbReference>
<feature type="disulfide bond" evidence="16">
    <location>
        <begin position="210"/>
        <end position="226"/>
    </location>
</feature>
<keyword evidence="21" id="KW-1185">Reference proteome</keyword>
<evidence type="ECO:0000256" key="14">
    <source>
        <dbReference type="PIRSR" id="PIRSR038193-1"/>
    </source>
</evidence>
<dbReference type="GO" id="GO:0004415">
    <property type="term" value="F:hyalurononglucosaminidase activity"/>
    <property type="evidence" value="ECO:0007669"/>
    <property type="project" value="UniProtKB-UniRule"/>
</dbReference>
<evidence type="ECO:0000256" key="2">
    <source>
        <dbReference type="ARBA" id="ARBA00004371"/>
    </source>
</evidence>
<feature type="signal peptide" evidence="18">
    <location>
        <begin position="1"/>
        <end position="31"/>
    </location>
</feature>
<evidence type="ECO:0000256" key="18">
    <source>
        <dbReference type="SAM" id="SignalP"/>
    </source>
</evidence>
<feature type="disulfide bond" evidence="16">
    <location>
        <begin position="46"/>
        <end position="338"/>
    </location>
</feature>
<dbReference type="AlphaFoldDB" id="A0A8C5PHA7"/>
<dbReference type="InterPro" id="IPR013785">
    <property type="entry name" value="Aldolase_TIM"/>
</dbReference>
<dbReference type="EC" id="3.2.1.35" evidence="17"/>
<evidence type="ECO:0000256" key="7">
    <source>
        <dbReference type="ARBA" id="ARBA00022729"/>
    </source>
</evidence>
<dbReference type="PROSITE" id="PS01186">
    <property type="entry name" value="EGF_2"/>
    <property type="match status" value="1"/>
</dbReference>
<evidence type="ECO:0000259" key="19">
    <source>
        <dbReference type="PROSITE" id="PS01186"/>
    </source>
</evidence>
<feature type="disulfide bond" evidence="16">
    <location>
        <begin position="363"/>
        <end position="374"/>
    </location>
</feature>
<keyword evidence="8 17" id="KW-0378">Hydrolase</keyword>
<dbReference type="GO" id="GO:0005975">
    <property type="term" value="P:carbohydrate metabolic process"/>
    <property type="evidence" value="ECO:0007669"/>
    <property type="project" value="UniProtKB-UniRule"/>
</dbReference>
<dbReference type="InterPro" id="IPR000742">
    <property type="entry name" value="EGF"/>
</dbReference>
<dbReference type="PIRSF" id="PIRSF038193">
    <property type="entry name" value="Hyaluronidase"/>
    <property type="match status" value="1"/>
</dbReference>
<keyword evidence="5" id="KW-0964">Secreted</keyword>
<feature type="active site" description="Proton donor" evidence="14">
    <location>
        <position position="134"/>
    </location>
</feature>
<reference evidence="20" key="1">
    <citation type="submission" date="2025-08" db="UniProtKB">
        <authorList>
            <consortium name="Ensembl"/>
        </authorList>
    </citation>
    <scope>IDENTIFICATION</scope>
</reference>
<dbReference type="OrthoDB" id="5796153at2759"/>
<keyword evidence="6" id="KW-0245">EGF-like domain</keyword>
<evidence type="ECO:0000256" key="8">
    <source>
        <dbReference type="ARBA" id="ARBA00022801"/>
    </source>
</evidence>
<evidence type="ECO:0000256" key="5">
    <source>
        <dbReference type="ARBA" id="ARBA00022525"/>
    </source>
</evidence>
<dbReference type="PANTHER" id="PTHR11769">
    <property type="entry name" value="HYALURONIDASE"/>
    <property type="match status" value="1"/>
</dbReference>
<feature type="domain" description="EGF-like" evidence="19">
    <location>
        <begin position="423"/>
        <end position="434"/>
    </location>
</feature>
<organism evidence="20 21">
    <name type="scientific">Leptobrachium leishanense</name>
    <name type="common">Leishan spiny toad</name>
    <dbReference type="NCBI Taxonomy" id="445787"/>
    <lineage>
        <taxon>Eukaryota</taxon>
        <taxon>Metazoa</taxon>
        <taxon>Chordata</taxon>
        <taxon>Craniata</taxon>
        <taxon>Vertebrata</taxon>
        <taxon>Euteleostomi</taxon>
        <taxon>Amphibia</taxon>
        <taxon>Batrachia</taxon>
        <taxon>Anura</taxon>
        <taxon>Pelobatoidea</taxon>
        <taxon>Megophryidae</taxon>
        <taxon>Leptobrachium</taxon>
    </lineage>
</organism>
<evidence type="ECO:0000313" key="20">
    <source>
        <dbReference type="Ensembl" id="ENSLLEP00000022794.1"/>
    </source>
</evidence>
<protein>
    <recommendedName>
        <fullName evidence="17">Hyaluronidase</fullName>
        <ecNumber evidence="17">3.2.1.35</ecNumber>
    </recommendedName>
</protein>
<evidence type="ECO:0000256" key="4">
    <source>
        <dbReference type="ARBA" id="ARBA00008871"/>
    </source>
</evidence>
<reference evidence="20" key="2">
    <citation type="submission" date="2025-09" db="UniProtKB">
        <authorList>
            <consortium name="Ensembl"/>
        </authorList>
    </citation>
    <scope>IDENTIFICATION</scope>
</reference>
<dbReference type="GO" id="GO:0030214">
    <property type="term" value="P:hyaluronan catabolic process"/>
    <property type="evidence" value="ECO:0007669"/>
    <property type="project" value="TreeGrafter"/>
</dbReference>
<dbReference type="GO" id="GO:0005576">
    <property type="term" value="C:extracellular region"/>
    <property type="evidence" value="ECO:0007669"/>
    <property type="project" value="UniProtKB-SubCell"/>
</dbReference>
<dbReference type="Proteomes" id="UP000694569">
    <property type="component" value="Unplaced"/>
</dbReference>
<dbReference type="GO" id="GO:0031410">
    <property type="term" value="C:cytoplasmic vesicle"/>
    <property type="evidence" value="ECO:0007669"/>
    <property type="project" value="TreeGrafter"/>
</dbReference>
<comment type="similarity">
    <text evidence="4 13 17">Belongs to the glycosyl hydrolase 56 family.</text>
</comment>
<proteinExistence type="inferred from homology"/>
<keyword evidence="9 16" id="KW-1015">Disulfide bond</keyword>
<dbReference type="PANTHER" id="PTHR11769:SF23">
    <property type="entry name" value="HYALURONIDASE-1"/>
    <property type="match status" value="1"/>
</dbReference>
<keyword evidence="7 18" id="KW-0732">Signal</keyword>
<dbReference type="FunFam" id="3.20.20.70:FF:000065">
    <property type="entry name" value="Hyaluronidase"/>
    <property type="match status" value="1"/>
</dbReference>
<evidence type="ECO:0000256" key="6">
    <source>
        <dbReference type="ARBA" id="ARBA00022536"/>
    </source>
</evidence>